<dbReference type="InterPro" id="IPR009045">
    <property type="entry name" value="Zn_M74/Hedgehog-like"/>
</dbReference>
<proteinExistence type="predicted"/>
<feature type="region of interest" description="Disordered" evidence="1">
    <location>
        <begin position="282"/>
        <end position="359"/>
    </location>
</feature>
<feature type="compositionally biased region" description="Basic and acidic residues" evidence="1">
    <location>
        <begin position="323"/>
        <end position="359"/>
    </location>
</feature>
<dbReference type="RefSeq" id="WP_394847889.1">
    <property type="nucleotide sequence ID" value="NZ_CP089982.1"/>
</dbReference>
<dbReference type="Gene3D" id="3.30.1380.10">
    <property type="match status" value="1"/>
</dbReference>
<feature type="region of interest" description="Disordered" evidence="1">
    <location>
        <begin position="25"/>
        <end position="95"/>
    </location>
</feature>
<dbReference type="InterPro" id="IPR010275">
    <property type="entry name" value="MepK"/>
</dbReference>
<sequence length="359" mass="37540">MKALSALGALSTCAVVTLVSLGAHAAPPTTKNAGKSDAKPAAKAPAPAQATAPATSPAAHKPHGKTALSANRAVPGRAVERGEEGVARERAAAKSNPLTIRAPKVKPPCFHDSVTVMHFAEEDTFPLTKCDGSVAHLAVERLSVLARPGSAPKPQVDPTELANVKGDKIATGIRRIDPKLVERIQTIVDHFSKGKHARLQVISGYRPASAGSYHATGRALDMRLDGVSNEALVAFCKTLPDTGCGYYPNSSFIHIDVRQPGTGHVGWIDASGPGESPRYVAAWPPPKSSSPSSPNALPDEATATLTLKEALAKLDSMLPPLPADEHADHDGKGGEEAPSKEDEPAKTAEKKTDGIRFQH</sequence>
<evidence type="ECO:0000313" key="4">
    <source>
        <dbReference type="Proteomes" id="UP001379533"/>
    </source>
</evidence>
<evidence type="ECO:0000313" key="3">
    <source>
        <dbReference type="EMBL" id="WXA97274.1"/>
    </source>
</evidence>
<protein>
    <submittedName>
        <fullName evidence="3">DUF882 domain-containing protein</fullName>
    </submittedName>
</protein>
<evidence type="ECO:0000256" key="2">
    <source>
        <dbReference type="SAM" id="SignalP"/>
    </source>
</evidence>
<feature type="chain" id="PRO_5047511224" evidence="2">
    <location>
        <begin position="26"/>
        <end position="359"/>
    </location>
</feature>
<evidence type="ECO:0000256" key="1">
    <source>
        <dbReference type="SAM" id="MobiDB-lite"/>
    </source>
</evidence>
<organism evidence="3 4">
    <name type="scientific">Pendulispora brunnea</name>
    <dbReference type="NCBI Taxonomy" id="2905690"/>
    <lineage>
        <taxon>Bacteria</taxon>
        <taxon>Pseudomonadati</taxon>
        <taxon>Myxococcota</taxon>
        <taxon>Myxococcia</taxon>
        <taxon>Myxococcales</taxon>
        <taxon>Sorangiineae</taxon>
        <taxon>Pendulisporaceae</taxon>
        <taxon>Pendulispora</taxon>
    </lineage>
</organism>
<dbReference type="Proteomes" id="UP001379533">
    <property type="component" value="Chromosome"/>
</dbReference>
<feature type="compositionally biased region" description="Low complexity" evidence="1">
    <location>
        <begin position="289"/>
        <end position="309"/>
    </location>
</feature>
<keyword evidence="4" id="KW-1185">Reference proteome</keyword>
<keyword evidence="2" id="KW-0732">Signal</keyword>
<feature type="compositionally biased region" description="Low complexity" evidence="1">
    <location>
        <begin position="41"/>
        <end position="59"/>
    </location>
</feature>
<name>A0ABZ2KFB2_9BACT</name>
<dbReference type="EMBL" id="CP089982">
    <property type="protein sequence ID" value="WXA97274.1"/>
    <property type="molecule type" value="Genomic_DNA"/>
</dbReference>
<accession>A0ABZ2KFB2</accession>
<feature type="signal peptide" evidence="2">
    <location>
        <begin position="1"/>
        <end position="25"/>
    </location>
</feature>
<feature type="compositionally biased region" description="Basic and acidic residues" evidence="1">
    <location>
        <begin position="78"/>
        <end position="92"/>
    </location>
</feature>
<dbReference type="Pfam" id="PF05951">
    <property type="entry name" value="Peptidase_M15_2"/>
    <property type="match status" value="1"/>
</dbReference>
<gene>
    <name evidence="3" type="ORF">LZC95_10545</name>
</gene>
<dbReference type="SUPFAM" id="SSF55166">
    <property type="entry name" value="Hedgehog/DD-peptidase"/>
    <property type="match status" value="1"/>
</dbReference>
<reference evidence="3 4" key="1">
    <citation type="submission" date="2021-12" db="EMBL/GenBank/DDBJ databases">
        <title>Discovery of the Pendulisporaceae a myxobacterial family with distinct sporulation behavior and unique specialized metabolism.</title>
        <authorList>
            <person name="Garcia R."/>
            <person name="Popoff A."/>
            <person name="Bader C.D."/>
            <person name="Loehr J."/>
            <person name="Walesch S."/>
            <person name="Walt C."/>
            <person name="Boldt J."/>
            <person name="Bunk B."/>
            <person name="Haeckl F.J.F.P.J."/>
            <person name="Gunesch A.P."/>
            <person name="Birkelbach J."/>
            <person name="Nuebel U."/>
            <person name="Pietschmann T."/>
            <person name="Bach T."/>
            <person name="Mueller R."/>
        </authorList>
    </citation>
    <scope>NUCLEOTIDE SEQUENCE [LARGE SCALE GENOMIC DNA]</scope>
    <source>
        <strain evidence="3 4">MSr12523</strain>
    </source>
</reference>